<feature type="domain" description="Glutamyl/glutaminyl-tRNA synthetase class Ib catalytic" evidence="10">
    <location>
        <begin position="2"/>
        <end position="315"/>
    </location>
</feature>
<dbReference type="GO" id="GO:0004818">
    <property type="term" value="F:glutamate-tRNA ligase activity"/>
    <property type="evidence" value="ECO:0007669"/>
    <property type="project" value="UniProtKB-EC"/>
</dbReference>
<dbReference type="GO" id="GO:0005524">
    <property type="term" value="F:ATP binding"/>
    <property type="evidence" value="ECO:0007669"/>
    <property type="project" value="UniProtKB-KW"/>
</dbReference>
<dbReference type="AlphaFoldDB" id="A0A1F6BXN9"/>
<evidence type="ECO:0000256" key="5">
    <source>
        <dbReference type="ARBA" id="ARBA00022840"/>
    </source>
</evidence>
<dbReference type="EMBL" id="MFKK01000009">
    <property type="protein sequence ID" value="OGG41716.1"/>
    <property type="molecule type" value="Genomic_DNA"/>
</dbReference>
<dbReference type="InterPro" id="IPR004527">
    <property type="entry name" value="Glu-tRNA-ligase_bac/mito"/>
</dbReference>
<feature type="non-terminal residue" evidence="12">
    <location>
        <position position="469"/>
    </location>
</feature>
<evidence type="ECO:0000313" key="12">
    <source>
        <dbReference type="EMBL" id="OGG41716.1"/>
    </source>
</evidence>
<evidence type="ECO:0000256" key="1">
    <source>
        <dbReference type="ARBA" id="ARBA00007894"/>
    </source>
</evidence>
<dbReference type="PANTHER" id="PTHR43311:SF2">
    <property type="entry name" value="GLUTAMATE--TRNA LIGASE, MITOCHONDRIAL-RELATED"/>
    <property type="match status" value="1"/>
</dbReference>
<evidence type="ECO:0000256" key="6">
    <source>
        <dbReference type="ARBA" id="ARBA00022917"/>
    </source>
</evidence>
<dbReference type="GO" id="GO:0005829">
    <property type="term" value="C:cytosol"/>
    <property type="evidence" value="ECO:0007669"/>
    <property type="project" value="TreeGrafter"/>
</dbReference>
<dbReference type="Pfam" id="PF00749">
    <property type="entry name" value="tRNA-synt_1c"/>
    <property type="match status" value="1"/>
</dbReference>
<comment type="caution">
    <text evidence="12">The sequence shown here is derived from an EMBL/GenBank/DDBJ whole genome shotgun (WGS) entry which is preliminary data.</text>
</comment>
<dbReference type="CDD" id="cd00808">
    <property type="entry name" value="GluRS_core"/>
    <property type="match status" value="1"/>
</dbReference>
<keyword evidence="4 9" id="KW-0547">Nucleotide-binding</keyword>
<evidence type="ECO:0000256" key="2">
    <source>
        <dbReference type="ARBA" id="ARBA00012835"/>
    </source>
</evidence>
<dbReference type="InterPro" id="IPR049940">
    <property type="entry name" value="GluQ/Sye"/>
</dbReference>
<dbReference type="NCBIfam" id="TIGR00464">
    <property type="entry name" value="gltX_bact"/>
    <property type="match status" value="1"/>
</dbReference>
<keyword evidence="6 9" id="KW-0648">Protein biosynthesis</keyword>
<organism evidence="12 13">
    <name type="scientific">Candidatus Jorgensenbacteria bacterium RIFCSPLOWO2_01_FULL_45_25b</name>
    <dbReference type="NCBI Taxonomy" id="1798471"/>
    <lineage>
        <taxon>Bacteria</taxon>
        <taxon>Candidatus Joergenseniibacteriota</taxon>
    </lineage>
</organism>
<proteinExistence type="inferred from homology"/>
<dbReference type="GO" id="GO:0006424">
    <property type="term" value="P:glutamyl-tRNA aminoacylation"/>
    <property type="evidence" value="ECO:0007669"/>
    <property type="project" value="InterPro"/>
</dbReference>
<dbReference type="Gene3D" id="1.10.10.350">
    <property type="match status" value="1"/>
</dbReference>
<evidence type="ECO:0000256" key="4">
    <source>
        <dbReference type="ARBA" id="ARBA00022741"/>
    </source>
</evidence>
<dbReference type="Proteomes" id="UP000176996">
    <property type="component" value="Unassembled WGS sequence"/>
</dbReference>
<sequence>MGNARTAIFNWLFARQHGGAFILRIEDTDKERSAREYEEDIYESLRWLGLDWDEGPVSQDGEIRNPKSEIRNEPQGFYRQSERTGIYKTYLQKLLDEGKAYYCFCSKEDLEARRASYEANGRAFAYGGTCRKLTPEEVSLRQAQGVKNVIRFKVSEERVEFKDEIRGRAEFDMSLLGDMVIAKDLETPLYNFSATVDDFEMEITHVIRGEDHFANTPKQILLQRALGFGTPLYAHLPLLLDAKRSKLSKRFGDASLRDYRLKGYLPEAMFNFLALLGWHPEHDREVLTREETVKEFQLKKVQKGGAIFNLEKLDWFNAHYIRHIEFERLMELARPFIPNAWFHNESLLQKALQVERERMRLLSDFREGADFFFELPDYAPELLIWKEVSLEKTRTYLEEMLTIMEESFGADAEEHLMKFANEKGRGEVLWPLRVALSGRRTSPSPFEIIQVLGREEATSRIRTAIDKIS</sequence>
<dbReference type="GO" id="GO:0000049">
    <property type="term" value="F:tRNA binding"/>
    <property type="evidence" value="ECO:0007669"/>
    <property type="project" value="InterPro"/>
</dbReference>
<keyword evidence="5 9" id="KW-0067">ATP-binding</keyword>
<keyword evidence="3 9" id="KW-0436">Ligase</keyword>
<evidence type="ECO:0000259" key="10">
    <source>
        <dbReference type="Pfam" id="PF00749"/>
    </source>
</evidence>
<evidence type="ECO:0000256" key="9">
    <source>
        <dbReference type="RuleBase" id="RU363037"/>
    </source>
</evidence>
<evidence type="ECO:0000256" key="3">
    <source>
        <dbReference type="ARBA" id="ARBA00022598"/>
    </source>
</evidence>
<dbReference type="InterPro" id="IPR014729">
    <property type="entry name" value="Rossmann-like_a/b/a_fold"/>
</dbReference>
<dbReference type="PANTHER" id="PTHR43311">
    <property type="entry name" value="GLUTAMATE--TRNA LIGASE"/>
    <property type="match status" value="1"/>
</dbReference>
<keyword evidence="7 9" id="KW-0030">Aminoacyl-tRNA synthetase</keyword>
<gene>
    <name evidence="12" type="ORF">A3A21_03580</name>
</gene>
<evidence type="ECO:0000313" key="13">
    <source>
        <dbReference type="Proteomes" id="UP000176996"/>
    </source>
</evidence>
<dbReference type="GO" id="GO:0008270">
    <property type="term" value="F:zinc ion binding"/>
    <property type="evidence" value="ECO:0007669"/>
    <property type="project" value="InterPro"/>
</dbReference>
<dbReference type="STRING" id="1798471.A3A21_03580"/>
<evidence type="ECO:0000259" key="11">
    <source>
        <dbReference type="Pfam" id="PF19269"/>
    </source>
</evidence>
<dbReference type="SUPFAM" id="SSF48163">
    <property type="entry name" value="An anticodon-binding domain of class I aminoacyl-tRNA synthetases"/>
    <property type="match status" value="1"/>
</dbReference>
<comment type="similarity">
    <text evidence="1">Belongs to the class-I aminoacyl-tRNA synthetase family. Glutamate--tRNA ligase type 1 subfamily.</text>
</comment>
<dbReference type="Pfam" id="PF19269">
    <property type="entry name" value="Anticodon_2"/>
    <property type="match status" value="1"/>
</dbReference>
<dbReference type="SUPFAM" id="SSF52374">
    <property type="entry name" value="Nucleotidylyl transferase"/>
    <property type="match status" value="1"/>
</dbReference>
<dbReference type="Gene3D" id="3.40.50.620">
    <property type="entry name" value="HUPs"/>
    <property type="match status" value="1"/>
</dbReference>
<dbReference type="InterPro" id="IPR020751">
    <property type="entry name" value="aa-tRNA-synth_I_codon-bd_sub2"/>
</dbReference>
<evidence type="ECO:0000256" key="7">
    <source>
        <dbReference type="ARBA" id="ARBA00023146"/>
    </source>
</evidence>
<name>A0A1F6BXN9_9BACT</name>
<feature type="domain" description="Aminoacyl-tRNA synthetase class I anticodon-binding" evidence="11">
    <location>
        <begin position="328"/>
        <end position="465"/>
    </location>
</feature>
<evidence type="ECO:0000256" key="8">
    <source>
        <dbReference type="ARBA" id="ARBA00030865"/>
    </source>
</evidence>
<dbReference type="InterPro" id="IPR020058">
    <property type="entry name" value="Glu/Gln-tRNA-synth_Ib_cat-dom"/>
</dbReference>
<protein>
    <recommendedName>
        <fullName evidence="2">glutamate--tRNA ligase</fullName>
        <ecNumber evidence="2">6.1.1.17</ecNumber>
    </recommendedName>
    <alternativeName>
        <fullName evidence="8">Glutamyl-tRNA synthetase</fullName>
    </alternativeName>
</protein>
<reference evidence="12 13" key="1">
    <citation type="journal article" date="2016" name="Nat. Commun.">
        <title>Thousands of microbial genomes shed light on interconnected biogeochemical processes in an aquifer system.</title>
        <authorList>
            <person name="Anantharaman K."/>
            <person name="Brown C.T."/>
            <person name="Hug L.A."/>
            <person name="Sharon I."/>
            <person name="Castelle C.J."/>
            <person name="Probst A.J."/>
            <person name="Thomas B.C."/>
            <person name="Singh A."/>
            <person name="Wilkins M.J."/>
            <person name="Karaoz U."/>
            <person name="Brodie E.L."/>
            <person name="Williams K.H."/>
            <person name="Hubbard S.S."/>
            <person name="Banfield J.F."/>
        </authorList>
    </citation>
    <scope>NUCLEOTIDE SEQUENCE [LARGE SCALE GENOMIC DNA]</scope>
</reference>
<dbReference type="InterPro" id="IPR008925">
    <property type="entry name" value="aa_tRNA-synth_I_cd-bd_sf"/>
</dbReference>
<dbReference type="PRINTS" id="PR00987">
    <property type="entry name" value="TRNASYNTHGLU"/>
</dbReference>
<dbReference type="InterPro" id="IPR033910">
    <property type="entry name" value="GluRS_core"/>
</dbReference>
<dbReference type="EC" id="6.1.1.17" evidence="2"/>
<accession>A0A1F6BXN9</accession>
<dbReference type="InterPro" id="IPR045462">
    <property type="entry name" value="aa-tRNA-synth_I_cd-bd"/>
</dbReference>
<dbReference type="InterPro" id="IPR000924">
    <property type="entry name" value="Glu/Gln-tRNA-synth"/>
</dbReference>
<dbReference type="HAMAP" id="MF_00022">
    <property type="entry name" value="Glu_tRNA_synth_type1"/>
    <property type="match status" value="1"/>
</dbReference>